<protein>
    <submittedName>
        <fullName evidence="2">Uncharacterized protein</fullName>
    </submittedName>
</protein>
<feature type="compositionally biased region" description="Basic and acidic residues" evidence="1">
    <location>
        <begin position="26"/>
        <end position="41"/>
    </location>
</feature>
<dbReference type="OrthoDB" id="20844at2759"/>
<proteinExistence type="predicted"/>
<dbReference type="GO" id="GO:0032968">
    <property type="term" value="P:positive regulation of transcription elongation by RNA polymerase II"/>
    <property type="evidence" value="ECO:0007669"/>
    <property type="project" value="TreeGrafter"/>
</dbReference>
<organism evidence="2 3">
    <name type="scientific">Acanthoscelides obtectus</name>
    <name type="common">Bean weevil</name>
    <name type="synonym">Bruchus obtectus</name>
    <dbReference type="NCBI Taxonomy" id="200917"/>
    <lineage>
        <taxon>Eukaryota</taxon>
        <taxon>Metazoa</taxon>
        <taxon>Ecdysozoa</taxon>
        <taxon>Arthropoda</taxon>
        <taxon>Hexapoda</taxon>
        <taxon>Insecta</taxon>
        <taxon>Pterygota</taxon>
        <taxon>Neoptera</taxon>
        <taxon>Endopterygota</taxon>
        <taxon>Coleoptera</taxon>
        <taxon>Polyphaga</taxon>
        <taxon>Cucujiformia</taxon>
        <taxon>Chrysomeloidea</taxon>
        <taxon>Chrysomelidae</taxon>
        <taxon>Bruchinae</taxon>
        <taxon>Bruchini</taxon>
        <taxon>Acanthoscelides</taxon>
    </lineage>
</organism>
<dbReference type="PANTHER" id="PTHR23146:SF0">
    <property type="entry name" value="RNA POLYMERASE-ASSOCIATED PROTEIN LEO1"/>
    <property type="match status" value="1"/>
</dbReference>
<name>A0A9P0QAD9_ACAOB</name>
<keyword evidence="3" id="KW-1185">Reference proteome</keyword>
<evidence type="ECO:0000256" key="1">
    <source>
        <dbReference type="SAM" id="MobiDB-lite"/>
    </source>
</evidence>
<dbReference type="GO" id="GO:1990269">
    <property type="term" value="F:RNA polymerase II C-terminal domain phosphoserine binding"/>
    <property type="evidence" value="ECO:0007669"/>
    <property type="project" value="TreeGrafter"/>
</dbReference>
<feature type="compositionally biased region" description="Low complexity" evidence="1">
    <location>
        <begin position="88"/>
        <end position="100"/>
    </location>
</feature>
<dbReference type="EMBL" id="CAKOFQ010008451">
    <property type="protein sequence ID" value="CAH2014230.1"/>
    <property type="molecule type" value="Genomic_DNA"/>
</dbReference>
<comment type="caution">
    <text evidence="2">The sequence shown here is derived from an EMBL/GenBank/DDBJ whole genome shotgun (WGS) entry which is preliminary data.</text>
</comment>
<sequence length="134" mass="14615">MTLSLADRSTKTSGIKIMSQVGIDPDLDKATRLKKEEEKLRQTAAKPKTTRKKTDPATRVHSTYQGREEEGSEDEGGISLNAIKNQYKSGAAAPAKKGGAIYSSDEEGSDIENSRTKKHSKQALKDSDEESESE</sequence>
<dbReference type="InterPro" id="IPR007149">
    <property type="entry name" value="Leo1"/>
</dbReference>
<feature type="region of interest" description="Disordered" evidence="1">
    <location>
        <begin position="1"/>
        <end position="134"/>
    </location>
</feature>
<dbReference type="GO" id="GO:0006368">
    <property type="term" value="P:transcription elongation by RNA polymerase II"/>
    <property type="evidence" value="ECO:0007669"/>
    <property type="project" value="InterPro"/>
</dbReference>
<accession>A0A9P0QAD9</accession>
<gene>
    <name evidence="2" type="ORF">ACAOBT_LOCUS33974</name>
</gene>
<dbReference type="Proteomes" id="UP001152888">
    <property type="component" value="Unassembled WGS sequence"/>
</dbReference>
<dbReference type="AlphaFoldDB" id="A0A9P0QAD9"/>
<reference evidence="2" key="1">
    <citation type="submission" date="2022-03" db="EMBL/GenBank/DDBJ databases">
        <authorList>
            <person name="Sayadi A."/>
        </authorList>
    </citation>
    <scope>NUCLEOTIDE SEQUENCE</scope>
</reference>
<dbReference type="GO" id="GO:0016593">
    <property type="term" value="C:Cdc73/Paf1 complex"/>
    <property type="evidence" value="ECO:0007669"/>
    <property type="project" value="InterPro"/>
</dbReference>
<evidence type="ECO:0000313" key="2">
    <source>
        <dbReference type="EMBL" id="CAH2014230.1"/>
    </source>
</evidence>
<dbReference type="PANTHER" id="PTHR23146">
    <property type="entry name" value="LEO1 PROTEIN"/>
    <property type="match status" value="1"/>
</dbReference>
<evidence type="ECO:0000313" key="3">
    <source>
        <dbReference type="Proteomes" id="UP001152888"/>
    </source>
</evidence>